<proteinExistence type="predicted"/>
<organism evidence="1 2">
    <name type="scientific">Aphis glycines</name>
    <name type="common">Soybean aphid</name>
    <dbReference type="NCBI Taxonomy" id="307491"/>
    <lineage>
        <taxon>Eukaryota</taxon>
        <taxon>Metazoa</taxon>
        <taxon>Ecdysozoa</taxon>
        <taxon>Arthropoda</taxon>
        <taxon>Hexapoda</taxon>
        <taxon>Insecta</taxon>
        <taxon>Pterygota</taxon>
        <taxon>Neoptera</taxon>
        <taxon>Paraneoptera</taxon>
        <taxon>Hemiptera</taxon>
        <taxon>Sternorrhyncha</taxon>
        <taxon>Aphidomorpha</taxon>
        <taxon>Aphidoidea</taxon>
        <taxon>Aphididae</taxon>
        <taxon>Aphidini</taxon>
        <taxon>Aphis</taxon>
        <taxon>Aphis</taxon>
    </lineage>
</organism>
<dbReference type="Proteomes" id="UP000475862">
    <property type="component" value="Unassembled WGS sequence"/>
</dbReference>
<name>A0A6G0TH91_APHGL</name>
<dbReference type="AlphaFoldDB" id="A0A6G0TH91"/>
<evidence type="ECO:0000313" key="2">
    <source>
        <dbReference type="Proteomes" id="UP000475862"/>
    </source>
</evidence>
<gene>
    <name evidence="1" type="ORF">AGLY_009377</name>
</gene>
<protein>
    <submittedName>
        <fullName evidence="1">Uncharacterized protein</fullName>
    </submittedName>
</protein>
<keyword evidence="2" id="KW-1185">Reference proteome</keyword>
<sequence>MILDDNNPTVTSENNLYLDHQLNYHHSEPIIIESCKTIITKNLLEAILTAKVIIISNDKNGQVIGFYDIKSMILNEDIINMLFPYRWFYLDYLIFCKTFSDTMDVRKIIKVNLRFLDKKENDKKIDQDYSSTLFIHIDLIGEQNFLKNIIFEEKFVENLVPNFQNLQNQKSILTKTGFAWLSKLFNKVLLKTLFIPDNVRV</sequence>
<dbReference type="EMBL" id="VYZN01000037">
    <property type="protein sequence ID" value="KAE9532949.1"/>
    <property type="molecule type" value="Genomic_DNA"/>
</dbReference>
<reference evidence="1 2" key="1">
    <citation type="submission" date="2019-08" db="EMBL/GenBank/DDBJ databases">
        <title>The genome of the soybean aphid Biotype 1, its phylome, world population structure and adaptation to the North American continent.</title>
        <authorList>
            <person name="Giordano R."/>
            <person name="Donthu R.K."/>
            <person name="Hernandez A.G."/>
            <person name="Wright C.L."/>
            <person name="Zimin A.V."/>
        </authorList>
    </citation>
    <scope>NUCLEOTIDE SEQUENCE [LARGE SCALE GENOMIC DNA]</scope>
    <source>
        <tissue evidence="1">Whole aphids</tissue>
    </source>
</reference>
<comment type="caution">
    <text evidence="1">The sequence shown here is derived from an EMBL/GenBank/DDBJ whole genome shotgun (WGS) entry which is preliminary data.</text>
</comment>
<evidence type="ECO:0000313" key="1">
    <source>
        <dbReference type="EMBL" id="KAE9532949.1"/>
    </source>
</evidence>
<accession>A0A6G0TH91</accession>